<accession>A0AAN9Q6S8</accession>
<gene>
    <name evidence="1" type="ORF">VNO77_27046</name>
</gene>
<sequence length="78" mass="8505">MLGIGRGPIWRKLQWILLANFTASSPELATNRARLGTMGIGSDCSRGRLGSSLNIAAIPIGWVLAWQGIIRVFKLEVK</sequence>
<name>A0AAN9Q6S8_CANGL</name>
<dbReference type="Proteomes" id="UP001367508">
    <property type="component" value="Unassembled WGS sequence"/>
</dbReference>
<dbReference type="AlphaFoldDB" id="A0AAN9Q6S8"/>
<keyword evidence="2" id="KW-1185">Reference proteome</keyword>
<evidence type="ECO:0000313" key="1">
    <source>
        <dbReference type="EMBL" id="KAK7323569.1"/>
    </source>
</evidence>
<organism evidence="1 2">
    <name type="scientific">Canavalia gladiata</name>
    <name type="common">Sword bean</name>
    <name type="synonym">Dolichos gladiatus</name>
    <dbReference type="NCBI Taxonomy" id="3824"/>
    <lineage>
        <taxon>Eukaryota</taxon>
        <taxon>Viridiplantae</taxon>
        <taxon>Streptophyta</taxon>
        <taxon>Embryophyta</taxon>
        <taxon>Tracheophyta</taxon>
        <taxon>Spermatophyta</taxon>
        <taxon>Magnoliopsida</taxon>
        <taxon>eudicotyledons</taxon>
        <taxon>Gunneridae</taxon>
        <taxon>Pentapetalae</taxon>
        <taxon>rosids</taxon>
        <taxon>fabids</taxon>
        <taxon>Fabales</taxon>
        <taxon>Fabaceae</taxon>
        <taxon>Papilionoideae</taxon>
        <taxon>50 kb inversion clade</taxon>
        <taxon>NPAAA clade</taxon>
        <taxon>indigoferoid/millettioid clade</taxon>
        <taxon>Phaseoleae</taxon>
        <taxon>Canavalia</taxon>
    </lineage>
</organism>
<evidence type="ECO:0000313" key="2">
    <source>
        <dbReference type="Proteomes" id="UP001367508"/>
    </source>
</evidence>
<proteinExistence type="predicted"/>
<dbReference type="EMBL" id="JAYMYQ010000006">
    <property type="protein sequence ID" value="KAK7323569.1"/>
    <property type="molecule type" value="Genomic_DNA"/>
</dbReference>
<comment type="caution">
    <text evidence="1">The sequence shown here is derived from an EMBL/GenBank/DDBJ whole genome shotgun (WGS) entry which is preliminary data.</text>
</comment>
<reference evidence="1 2" key="1">
    <citation type="submission" date="2024-01" db="EMBL/GenBank/DDBJ databases">
        <title>The genomes of 5 underutilized Papilionoideae crops provide insights into root nodulation and disease resistanc.</title>
        <authorList>
            <person name="Jiang F."/>
        </authorList>
    </citation>
    <scope>NUCLEOTIDE SEQUENCE [LARGE SCALE GENOMIC DNA]</scope>
    <source>
        <strain evidence="1">LVBAO_FW01</strain>
        <tissue evidence="1">Leaves</tissue>
    </source>
</reference>
<protein>
    <submittedName>
        <fullName evidence="1">Uncharacterized protein</fullName>
    </submittedName>
</protein>